<name>A0A176T2Q3_9FLAO</name>
<keyword evidence="1" id="KW-0175">Coiled coil</keyword>
<keyword evidence="3" id="KW-1185">Reference proteome</keyword>
<dbReference type="InterPro" id="IPR002514">
    <property type="entry name" value="Transposase_8"/>
</dbReference>
<accession>A0A176T2Q3</accession>
<dbReference type="GO" id="GO:0006313">
    <property type="term" value="P:DNA transposition"/>
    <property type="evidence" value="ECO:0007669"/>
    <property type="project" value="InterPro"/>
</dbReference>
<dbReference type="PANTHER" id="PTHR33609:SF5">
    <property type="entry name" value="LOW CALCIUM RESPONSE LOCUS PROTEIN S"/>
    <property type="match status" value="1"/>
</dbReference>
<feature type="coiled-coil region" evidence="1">
    <location>
        <begin position="49"/>
        <end position="76"/>
    </location>
</feature>
<dbReference type="GO" id="GO:0004803">
    <property type="term" value="F:transposase activity"/>
    <property type="evidence" value="ECO:0007669"/>
    <property type="project" value="InterPro"/>
</dbReference>
<dbReference type="AlphaFoldDB" id="A0A176T2Q3"/>
<dbReference type="InterPro" id="IPR052546">
    <property type="entry name" value="Transposase_8_domain"/>
</dbReference>
<dbReference type="SUPFAM" id="SSF46689">
    <property type="entry name" value="Homeodomain-like"/>
    <property type="match status" value="1"/>
</dbReference>
<evidence type="ECO:0000313" key="3">
    <source>
        <dbReference type="Proteomes" id="UP000076923"/>
    </source>
</evidence>
<dbReference type="GO" id="GO:0003677">
    <property type="term" value="F:DNA binding"/>
    <property type="evidence" value="ECO:0007669"/>
    <property type="project" value="InterPro"/>
</dbReference>
<dbReference type="Gene3D" id="1.10.10.60">
    <property type="entry name" value="Homeodomain-like"/>
    <property type="match status" value="1"/>
</dbReference>
<sequence length="88" mass="10425">MRNSKFSESQIIKALKENQQGRSVGDISRELGIDKSTFYYWRKKYGGMEQQELKRLKELEAENNKLKQMYADVSLDNKMLKDILSKKF</sequence>
<dbReference type="STRING" id="1333662.LPB303_15210"/>
<proteinExistence type="predicted"/>
<evidence type="ECO:0000256" key="1">
    <source>
        <dbReference type="SAM" id="Coils"/>
    </source>
</evidence>
<dbReference type="EMBL" id="LVWE01000063">
    <property type="protein sequence ID" value="OAD42120.1"/>
    <property type="molecule type" value="Genomic_DNA"/>
</dbReference>
<protein>
    <submittedName>
        <fullName evidence="2">Transposase</fullName>
    </submittedName>
</protein>
<dbReference type="PANTHER" id="PTHR33609">
    <property type="entry name" value="LOW CALCIUM RESPONSE LOCUS PROTEIN S"/>
    <property type="match status" value="1"/>
</dbReference>
<dbReference type="Proteomes" id="UP000076923">
    <property type="component" value="Unassembled WGS sequence"/>
</dbReference>
<reference evidence="2 3" key="1">
    <citation type="submission" date="2016-02" db="EMBL/GenBank/DDBJ databases">
        <title>Draft genome sequence of Polaribacter atrinae KACC17473.</title>
        <authorList>
            <person name="Shin S.-K."/>
            <person name="Yi H."/>
        </authorList>
    </citation>
    <scope>NUCLEOTIDE SEQUENCE [LARGE SCALE GENOMIC DNA]</scope>
    <source>
        <strain evidence="2 3">KACC 17473</strain>
    </source>
</reference>
<evidence type="ECO:0000313" key="2">
    <source>
        <dbReference type="EMBL" id="OAD42120.1"/>
    </source>
</evidence>
<comment type="caution">
    <text evidence="2">The sequence shown here is derived from an EMBL/GenBank/DDBJ whole genome shotgun (WGS) entry which is preliminary data.</text>
</comment>
<organism evidence="2 3">
    <name type="scientific">Polaribacter atrinae</name>
    <dbReference type="NCBI Taxonomy" id="1333662"/>
    <lineage>
        <taxon>Bacteria</taxon>
        <taxon>Pseudomonadati</taxon>
        <taxon>Bacteroidota</taxon>
        <taxon>Flavobacteriia</taxon>
        <taxon>Flavobacteriales</taxon>
        <taxon>Flavobacteriaceae</taxon>
    </lineage>
</organism>
<gene>
    <name evidence="2" type="ORF">LPB303_15210</name>
</gene>
<dbReference type="RefSeq" id="WP_040756749.1">
    <property type="nucleotide sequence ID" value="NZ_CANKUV010000020.1"/>
</dbReference>
<dbReference type="InterPro" id="IPR009057">
    <property type="entry name" value="Homeodomain-like_sf"/>
</dbReference>
<dbReference type="Pfam" id="PF01527">
    <property type="entry name" value="HTH_Tnp_1"/>
    <property type="match status" value="1"/>
</dbReference>